<feature type="coiled-coil region" evidence="3">
    <location>
        <begin position="129"/>
        <end position="170"/>
    </location>
</feature>
<dbReference type="SUPFAM" id="SSF57959">
    <property type="entry name" value="Leucine zipper domain"/>
    <property type="match status" value="1"/>
</dbReference>
<feature type="region of interest" description="Disordered" evidence="4">
    <location>
        <begin position="55"/>
        <end position="121"/>
    </location>
</feature>
<feature type="region of interest" description="Disordered" evidence="4">
    <location>
        <begin position="232"/>
        <end position="251"/>
    </location>
</feature>
<sequence>MYANNQQQPMYGGMPSTSYHWDHQLRVSSHDRVTVSSHHNDSHWYSDSVLCQSAPTVSSQHMKSDSSTSSSSNGSPISNKSLSSQQHALLFSPTQGSGPRAVIPSKRAAQNRAAQRAFRQRKERYVKDLEKKAKLMDEWKTELDQLRQQNKELRETTMRLEKQIHQQQQYNSGDKLISPITSPAMSVEIVPAPVVVVMENQKTTRRKIKQEESPHKIQTSFLPVNLRAPDQTGYGSPTTSCSSSSSIGGLEDQTNYGNQQLAWPTTSGTDFDPYETNLDFISNGGQVLDDLCAVLQTRQRPEINSSYATMQNQQQQNYVMSLNSPVVRSDTNTMLMSRTY</sequence>
<reference evidence="6 7" key="1">
    <citation type="submission" date="2024-04" db="EMBL/GenBank/DDBJ databases">
        <title>genome sequences of Mucor flavus KT1a and Helicostylum pulchrum KT1b strains isolation_sourced from the surface of a dry-aged beef.</title>
        <authorList>
            <person name="Toyotome T."/>
            <person name="Hosono M."/>
            <person name="Torimaru M."/>
            <person name="Fukuda K."/>
            <person name="Mikami N."/>
        </authorList>
    </citation>
    <scope>NUCLEOTIDE SEQUENCE [LARGE SCALE GENOMIC DNA]</scope>
    <source>
        <strain evidence="6 7">KT1b</strain>
    </source>
</reference>
<keyword evidence="7" id="KW-1185">Reference proteome</keyword>
<proteinExistence type="predicted"/>
<evidence type="ECO:0000256" key="2">
    <source>
        <dbReference type="ARBA" id="ARBA00023242"/>
    </source>
</evidence>
<dbReference type="PANTHER" id="PTHR40621">
    <property type="entry name" value="TRANSCRIPTION FACTOR KAPC-RELATED"/>
    <property type="match status" value="1"/>
</dbReference>
<dbReference type="CDD" id="cd14688">
    <property type="entry name" value="bZIP_YAP"/>
    <property type="match status" value="1"/>
</dbReference>
<evidence type="ECO:0000256" key="1">
    <source>
        <dbReference type="ARBA" id="ARBA00004123"/>
    </source>
</evidence>
<protein>
    <recommendedName>
        <fullName evidence="5">BZIP domain-containing protein</fullName>
    </recommendedName>
</protein>
<comment type="caution">
    <text evidence="6">The sequence shown here is derived from an EMBL/GenBank/DDBJ whole genome shotgun (WGS) entry which is preliminary data.</text>
</comment>
<dbReference type="Pfam" id="PF00170">
    <property type="entry name" value="bZIP_1"/>
    <property type="match status" value="1"/>
</dbReference>
<name>A0ABP9XNE6_9FUNG</name>
<dbReference type="InterPro" id="IPR046347">
    <property type="entry name" value="bZIP_sf"/>
</dbReference>
<dbReference type="EMBL" id="BAABUJ010000005">
    <property type="protein sequence ID" value="GAA5795668.1"/>
    <property type="molecule type" value="Genomic_DNA"/>
</dbReference>
<organism evidence="6 7">
    <name type="scientific">Helicostylum pulchrum</name>
    <dbReference type="NCBI Taxonomy" id="562976"/>
    <lineage>
        <taxon>Eukaryota</taxon>
        <taxon>Fungi</taxon>
        <taxon>Fungi incertae sedis</taxon>
        <taxon>Mucoromycota</taxon>
        <taxon>Mucoromycotina</taxon>
        <taxon>Mucoromycetes</taxon>
        <taxon>Mucorales</taxon>
        <taxon>Mucorineae</taxon>
        <taxon>Mucoraceae</taxon>
        <taxon>Helicostylum</taxon>
    </lineage>
</organism>
<evidence type="ECO:0000259" key="5">
    <source>
        <dbReference type="PROSITE" id="PS00036"/>
    </source>
</evidence>
<dbReference type="InterPro" id="IPR004827">
    <property type="entry name" value="bZIP"/>
</dbReference>
<dbReference type="Proteomes" id="UP001476247">
    <property type="component" value="Unassembled WGS sequence"/>
</dbReference>
<feature type="compositionally biased region" description="Low complexity" evidence="4">
    <location>
        <begin position="58"/>
        <end position="84"/>
    </location>
</feature>
<keyword evidence="2" id="KW-0539">Nucleus</keyword>
<feature type="compositionally biased region" description="Low complexity" evidence="4">
    <location>
        <begin position="107"/>
        <end position="117"/>
    </location>
</feature>
<evidence type="ECO:0000313" key="6">
    <source>
        <dbReference type="EMBL" id="GAA5795668.1"/>
    </source>
</evidence>
<dbReference type="InterPro" id="IPR050936">
    <property type="entry name" value="AP-1-like"/>
</dbReference>
<gene>
    <name evidence="6" type="ORF">HPULCUR_001030</name>
</gene>
<dbReference type="PROSITE" id="PS00036">
    <property type="entry name" value="BZIP_BASIC"/>
    <property type="match status" value="1"/>
</dbReference>
<feature type="compositionally biased region" description="Low complexity" evidence="4">
    <location>
        <begin position="232"/>
        <end position="249"/>
    </location>
</feature>
<comment type="subcellular location">
    <subcellularLocation>
        <location evidence="1">Nucleus</location>
    </subcellularLocation>
</comment>
<dbReference type="Gene3D" id="1.20.5.170">
    <property type="match status" value="1"/>
</dbReference>
<dbReference type="PANTHER" id="PTHR40621:SF6">
    <property type="entry name" value="AP-1-LIKE TRANSCRIPTION FACTOR YAP1-RELATED"/>
    <property type="match status" value="1"/>
</dbReference>
<accession>A0ABP9XNE6</accession>
<evidence type="ECO:0000256" key="4">
    <source>
        <dbReference type="SAM" id="MobiDB-lite"/>
    </source>
</evidence>
<keyword evidence="3" id="KW-0175">Coiled coil</keyword>
<evidence type="ECO:0000313" key="7">
    <source>
        <dbReference type="Proteomes" id="UP001476247"/>
    </source>
</evidence>
<feature type="domain" description="BZIP" evidence="5">
    <location>
        <begin position="106"/>
        <end position="121"/>
    </location>
</feature>
<evidence type="ECO:0000256" key="3">
    <source>
        <dbReference type="SAM" id="Coils"/>
    </source>
</evidence>